<evidence type="ECO:0000313" key="1">
    <source>
        <dbReference type="Proteomes" id="UP000515153"/>
    </source>
</evidence>
<dbReference type="GeneID" id="41963367"/>
<reference evidence="2" key="2">
    <citation type="submission" date="2019-10" db="EMBL/GenBank/DDBJ databases">
        <authorList>
            <consortium name="NCBI Genome Project"/>
        </authorList>
    </citation>
    <scope>NUCLEOTIDE SEQUENCE</scope>
    <source>
        <strain evidence="2">NI907</strain>
    </source>
</reference>
<proteinExistence type="predicted"/>
<dbReference type="AlphaFoldDB" id="A0A6P8AX36"/>
<protein>
    <submittedName>
        <fullName evidence="2">Uncharacterized protein</fullName>
    </submittedName>
</protein>
<reference evidence="2" key="3">
    <citation type="submission" date="2025-08" db="UniProtKB">
        <authorList>
            <consortium name="RefSeq"/>
        </authorList>
    </citation>
    <scope>IDENTIFICATION</scope>
    <source>
        <strain evidence="2">NI907</strain>
    </source>
</reference>
<reference evidence="1 2" key="1">
    <citation type="journal article" date="2019" name="Mol. Biol. Evol.">
        <title>Blast fungal genomes show frequent chromosomal changes, gene gains and losses, and effector gene turnover.</title>
        <authorList>
            <person name="Gomez Luciano L.B."/>
            <person name="Jason Tsai I."/>
            <person name="Chuma I."/>
            <person name="Tosa Y."/>
            <person name="Chen Y.H."/>
            <person name="Li J.Y."/>
            <person name="Li M.Y."/>
            <person name="Jade Lu M.Y."/>
            <person name="Nakayashiki H."/>
            <person name="Li W.H."/>
        </authorList>
    </citation>
    <scope>NUCLEOTIDE SEQUENCE [LARGE SCALE GENOMIC DNA]</scope>
    <source>
        <strain evidence="1 2">NI907</strain>
    </source>
</reference>
<name>A0A6P8AX36_PYRGI</name>
<dbReference type="RefSeq" id="XP_030979447.1">
    <property type="nucleotide sequence ID" value="XM_031128459.1"/>
</dbReference>
<accession>A0A6P8AX36</accession>
<dbReference type="KEGG" id="pgri:PgNI_08462"/>
<keyword evidence="1" id="KW-1185">Reference proteome</keyword>
<evidence type="ECO:0000313" key="2">
    <source>
        <dbReference type="RefSeq" id="XP_030979447.1"/>
    </source>
</evidence>
<sequence length="71" mass="7721">MMNFIIDNSPADLRLLMVNERPCSIPALKMPKRVLVLPTAQHSPSAPCSTVDNAYDAPFDGRVAQVRPADG</sequence>
<organism evidence="1 2">
    <name type="scientific">Pyricularia grisea</name>
    <name type="common">Crabgrass-specific blast fungus</name>
    <name type="synonym">Magnaporthe grisea</name>
    <dbReference type="NCBI Taxonomy" id="148305"/>
    <lineage>
        <taxon>Eukaryota</taxon>
        <taxon>Fungi</taxon>
        <taxon>Dikarya</taxon>
        <taxon>Ascomycota</taxon>
        <taxon>Pezizomycotina</taxon>
        <taxon>Sordariomycetes</taxon>
        <taxon>Sordariomycetidae</taxon>
        <taxon>Magnaporthales</taxon>
        <taxon>Pyriculariaceae</taxon>
        <taxon>Pyricularia</taxon>
    </lineage>
</organism>
<gene>
    <name evidence="2" type="ORF">PgNI_08462</name>
</gene>
<dbReference type="Proteomes" id="UP000515153">
    <property type="component" value="Chromosome V"/>
</dbReference>